<dbReference type="OrthoDB" id="9805604at2"/>
<protein>
    <submittedName>
        <fullName evidence="1">CMP-N-acetylneuraminic acid synthetase</fullName>
    </submittedName>
</protein>
<dbReference type="Pfam" id="PF02348">
    <property type="entry name" value="CTP_transf_3"/>
    <property type="match status" value="1"/>
</dbReference>
<dbReference type="AlphaFoldDB" id="I3Z931"/>
<dbReference type="KEGG" id="bbd:Belba_3239"/>
<dbReference type="CDD" id="cd02513">
    <property type="entry name" value="CMP-NeuAc_Synthase"/>
    <property type="match status" value="1"/>
</dbReference>
<dbReference type="SUPFAM" id="SSF53448">
    <property type="entry name" value="Nucleotide-diphospho-sugar transferases"/>
    <property type="match status" value="1"/>
</dbReference>
<name>I3Z931_BELBD</name>
<proteinExistence type="predicted"/>
<organism evidence="1 2">
    <name type="scientific">Belliella baltica (strain DSM 15883 / CIP 108006 / LMG 21964 / BA134)</name>
    <dbReference type="NCBI Taxonomy" id="866536"/>
    <lineage>
        <taxon>Bacteria</taxon>
        <taxon>Pseudomonadati</taxon>
        <taxon>Bacteroidota</taxon>
        <taxon>Cytophagia</taxon>
        <taxon>Cytophagales</taxon>
        <taxon>Cyclobacteriaceae</taxon>
        <taxon>Belliella</taxon>
    </lineage>
</organism>
<dbReference type="HOGENOM" id="CLU_042930_1_1_10"/>
<dbReference type="RefSeq" id="WP_014773688.1">
    <property type="nucleotide sequence ID" value="NC_018010.1"/>
</dbReference>
<accession>I3Z931</accession>
<dbReference type="Proteomes" id="UP000006050">
    <property type="component" value="Chromosome"/>
</dbReference>
<dbReference type="InterPro" id="IPR029044">
    <property type="entry name" value="Nucleotide-diphossugar_trans"/>
</dbReference>
<reference evidence="2" key="1">
    <citation type="submission" date="2012-06" db="EMBL/GenBank/DDBJ databases">
        <title>The complete genome of Belliella baltica DSM 15883.</title>
        <authorList>
            <person name="Lucas S."/>
            <person name="Copeland A."/>
            <person name="Lapidus A."/>
            <person name="Goodwin L."/>
            <person name="Pitluck S."/>
            <person name="Peters L."/>
            <person name="Mikhailova N."/>
            <person name="Davenport K."/>
            <person name="Kyrpides N."/>
            <person name="Mavromatis K."/>
            <person name="Pagani I."/>
            <person name="Ivanova N."/>
            <person name="Ovchinnikova G."/>
            <person name="Zeytun A."/>
            <person name="Detter J.C."/>
            <person name="Han C."/>
            <person name="Land M."/>
            <person name="Hauser L."/>
            <person name="Markowitz V."/>
            <person name="Cheng J.-F."/>
            <person name="Hugenholtz P."/>
            <person name="Woyke T."/>
            <person name="Wu D."/>
            <person name="Tindall B."/>
            <person name="Pomrenke H."/>
            <person name="Brambilla E."/>
            <person name="Klenk H.-P."/>
            <person name="Eisen J.A."/>
        </authorList>
    </citation>
    <scope>NUCLEOTIDE SEQUENCE [LARGE SCALE GENOMIC DNA]</scope>
    <source>
        <strain evidence="2">DSM 15883 / CIP 108006 / LMG 21964 / BA134</strain>
    </source>
</reference>
<dbReference type="eggNOG" id="COG1083">
    <property type="taxonomic scope" value="Bacteria"/>
</dbReference>
<dbReference type="EMBL" id="CP003281">
    <property type="protein sequence ID" value="AFL85749.1"/>
    <property type="molecule type" value="Genomic_DNA"/>
</dbReference>
<dbReference type="PANTHER" id="PTHR21485">
    <property type="entry name" value="HAD SUPERFAMILY MEMBERS CMAS AND KDSC"/>
    <property type="match status" value="1"/>
</dbReference>
<dbReference type="PANTHER" id="PTHR21485:SF6">
    <property type="entry name" value="N-ACYLNEURAMINATE CYTIDYLYLTRANSFERASE-RELATED"/>
    <property type="match status" value="1"/>
</dbReference>
<gene>
    <name evidence="1" type="ordered locus">Belba_3239</name>
</gene>
<dbReference type="InterPro" id="IPR050793">
    <property type="entry name" value="CMP-NeuNAc_synthase"/>
</dbReference>
<dbReference type="Gene3D" id="3.90.550.10">
    <property type="entry name" value="Spore Coat Polysaccharide Biosynthesis Protein SpsA, Chain A"/>
    <property type="match status" value="1"/>
</dbReference>
<sequence>MDINLKDKIIAFIPARGGSEGCKDKNIKLFNGKPLIYYSIEFARKCGLGDSTYVSTDDLKIEEIASGYGVKVIKRPDELATAKSTVSEAALHFLENIGDTATDAEYLLVLQPTNPLRTLAHFEDALRLIIERDADCVFTVTPLKVKLGELVNGFFKPTFFEFHQQRQDLNNYLSMNGLIFLSKISSLLKYRSIFGEKSVPIIVGEMYTLADIDTPLDFEVTEFLYKKFNS</sequence>
<keyword evidence="2" id="KW-1185">Reference proteome</keyword>
<dbReference type="PATRIC" id="fig|866536.3.peg.3360"/>
<evidence type="ECO:0000313" key="1">
    <source>
        <dbReference type="EMBL" id="AFL85749.1"/>
    </source>
</evidence>
<dbReference type="STRING" id="866536.Belba_3239"/>
<dbReference type="GO" id="GO:0008781">
    <property type="term" value="F:N-acylneuraminate cytidylyltransferase activity"/>
    <property type="evidence" value="ECO:0007669"/>
    <property type="project" value="TreeGrafter"/>
</dbReference>
<evidence type="ECO:0000313" key="2">
    <source>
        <dbReference type="Proteomes" id="UP000006050"/>
    </source>
</evidence>
<dbReference type="InterPro" id="IPR003329">
    <property type="entry name" value="Cytidylyl_trans"/>
</dbReference>